<organism evidence="2 3">
    <name type="scientific">Spizellomyces punctatus (strain DAOM BR117)</name>
    <dbReference type="NCBI Taxonomy" id="645134"/>
    <lineage>
        <taxon>Eukaryota</taxon>
        <taxon>Fungi</taxon>
        <taxon>Fungi incertae sedis</taxon>
        <taxon>Chytridiomycota</taxon>
        <taxon>Chytridiomycota incertae sedis</taxon>
        <taxon>Chytridiomycetes</taxon>
        <taxon>Spizellomycetales</taxon>
        <taxon>Spizellomycetaceae</taxon>
        <taxon>Spizellomyces</taxon>
    </lineage>
</organism>
<dbReference type="GeneID" id="27691431"/>
<gene>
    <name evidence="2" type="ORF">SPPG_08258</name>
</gene>
<evidence type="ECO:0000256" key="1">
    <source>
        <dbReference type="SAM" id="MobiDB-lite"/>
    </source>
</evidence>
<feature type="compositionally biased region" description="Low complexity" evidence="1">
    <location>
        <begin position="78"/>
        <end position="94"/>
    </location>
</feature>
<dbReference type="RefSeq" id="XP_016604398.1">
    <property type="nucleotide sequence ID" value="XM_016756417.1"/>
</dbReference>
<keyword evidence="3" id="KW-1185">Reference proteome</keyword>
<feature type="region of interest" description="Disordered" evidence="1">
    <location>
        <begin position="1"/>
        <end position="119"/>
    </location>
</feature>
<feature type="compositionally biased region" description="Basic and acidic residues" evidence="1">
    <location>
        <begin position="64"/>
        <end position="75"/>
    </location>
</feature>
<dbReference type="EMBL" id="KQ257469">
    <property type="protein sequence ID" value="KNC96358.1"/>
    <property type="molecule type" value="Genomic_DNA"/>
</dbReference>
<accession>A0A0L0H6J8</accession>
<dbReference type="InParanoid" id="A0A0L0H6J8"/>
<feature type="compositionally biased region" description="Polar residues" evidence="1">
    <location>
        <begin position="34"/>
        <end position="46"/>
    </location>
</feature>
<sequence>MSPPPDNSVAHSPSEKDSSSEQPSLSARDFAATSAVTDTPANNDPTGPSGEWQIVQNVAGRTSQENDSKSLDTAKTESATSSSQSTNVSPSAPSTSGPTEVGPETTTKTPVDRPLEAPSILLESRTITAEIEFDVDLERKTWYRSPAFGHPREEWRVTLDQDRKTEQVGCFLDAIIGSDEYEKRSVEFTLSWKLKSDREYLHSKKIEYSFGWRSTDDPGRGAPEWIPLSVFPANVIIKVDLAPKKIVDKDVKVEIRANPEAVEPEKVLTIAKSKLYAKGNLFSYMFESGGEAVDGCIFDESVNTFKISGYSVVAVEEMILHQREDAFAYMPKAYEMDELKERIRLARFFGARDWLSELVASFRQDHLNHKTVMEHLMFAVADGEEKWELSKEIYQELCMKYMDRYPSRYSTTGHFNRLLPVNLKPREALQLFELAFDYANIGLENTCLEFIDTNNLSREWRGSYAFANYGVMTLIPYIVERGLTTLMPECIEGLKHIEGEYTDREYWLEGFKYCKRFSGVAVVRNLSVAAQNNCPRLARILLKWAKENLQEFKKEKGFKDAVAGLPSAMVVELLA</sequence>
<proteinExistence type="predicted"/>
<protein>
    <submittedName>
        <fullName evidence="2">Uncharacterized protein</fullName>
    </submittedName>
</protein>
<feature type="compositionally biased region" description="Polar residues" evidence="1">
    <location>
        <begin position="54"/>
        <end position="63"/>
    </location>
</feature>
<evidence type="ECO:0000313" key="2">
    <source>
        <dbReference type="EMBL" id="KNC96358.1"/>
    </source>
</evidence>
<reference evidence="2 3" key="1">
    <citation type="submission" date="2009-08" db="EMBL/GenBank/DDBJ databases">
        <title>The Genome Sequence of Spizellomyces punctatus strain DAOM BR117.</title>
        <authorList>
            <consortium name="The Broad Institute Genome Sequencing Platform"/>
            <person name="Russ C."/>
            <person name="Cuomo C."/>
            <person name="Shea T."/>
            <person name="Young S.K."/>
            <person name="Zeng Q."/>
            <person name="Koehrsen M."/>
            <person name="Haas B."/>
            <person name="Borodovsky M."/>
            <person name="Guigo R."/>
            <person name="Alvarado L."/>
            <person name="Berlin A."/>
            <person name="Bochicchio J."/>
            <person name="Borenstein D."/>
            <person name="Chapman S."/>
            <person name="Chen Z."/>
            <person name="Engels R."/>
            <person name="Freedman E."/>
            <person name="Gellesch M."/>
            <person name="Goldberg J."/>
            <person name="Griggs A."/>
            <person name="Gujja S."/>
            <person name="Heiman D."/>
            <person name="Hepburn T."/>
            <person name="Howarth C."/>
            <person name="Jen D."/>
            <person name="Larson L."/>
            <person name="Lewis B."/>
            <person name="Mehta T."/>
            <person name="Park D."/>
            <person name="Pearson M."/>
            <person name="Roberts A."/>
            <person name="Saif S."/>
            <person name="Shenoy N."/>
            <person name="Sisk P."/>
            <person name="Stolte C."/>
            <person name="Sykes S."/>
            <person name="Thomson T."/>
            <person name="Walk T."/>
            <person name="White J."/>
            <person name="Yandava C."/>
            <person name="Burger G."/>
            <person name="Gray M.W."/>
            <person name="Holland P.W.H."/>
            <person name="King N."/>
            <person name="Lang F.B.F."/>
            <person name="Roger A.J."/>
            <person name="Ruiz-Trillo I."/>
            <person name="Lander E."/>
            <person name="Nusbaum C."/>
        </authorList>
    </citation>
    <scope>NUCLEOTIDE SEQUENCE [LARGE SCALE GENOMIC DNA]</scope>
    <source>
        <strain evidence="2 3">DAOM BR117</strain>
    </source>
</reference>
<dbReference type="Proteomes" id="UP000053201">
    <property type="component" value="Unassembled WGS sequence"/>
</dbReference>
<dbReference type="AlphaFoldDB" id="A0A0L0H6J8"/>
<dbReference type="VEuPathDB" id="FungiDB:SPPG_08258"/>
<dbReference type="OrthoDB" id="10454879at2759"/>
<evidence type="ECO:0000313" key="3">
    <source>
        <dbReference type="Proteomes" id="UP000053201"/>
    </source>
</evidence>
<name>A0A0L0H6J8_SPIPD</name>